<dbReference type="Proteomes" id="UP000664771">
    <property type="component" value="Unassembled WGS sequence"/>
</dbReference>
<protein>
    <submittedName>
        <fullName evidence="1">Phage tail protein</fullName>
    </submittedName>
</protein>
<sequence length="118" mass="12178">MPDAYHVPGSDLTLGSSGDIAVASGVDASNQRILRRLATNAGDYIFSLAYGAGLPGRVGGSDVPADLETLISQQILLEASVSSTPAPIVSVTRSGQSITRISITYRNTETGDTVALEL</sequence>
<keyword evidence="2" id="KW-1185">Reference proteome</keyword>
<name>A0ABS3LXY9_9PROT</name>
<reference evidence="1 2" key="1">
    <citation type="submission" date="2021-03" db="EMBL/GenBank/DDBJ databases">
        <title>The complete genome sequence of Acetobacter sacchari TBRC 11175.</title>
        <authorList>
            <person name="Charoenyingcharoen P."/>
            <person name="Yukphan P."/>
        </authorList>
    </citation>
    <scope>NUCLEOTIDE SEQUENCE [LARGE SCALE GENOMIC DNA]</scope>
    <source>
        <strain evidence="1 2">TBRC 11175</strain>
    </source>
</reference>
<dbReference type="EMBL" id="JAFVMF010000014">
    <property type="protein sequence ID" value="MBO1360768.1"/>
    <property type="molecule type" value="Genomic_DNA"/>
</dbReference>
<accession>A0ABS3LXY9</accession>
<gene>
    <name evidence="1" type="ORF">J2D73_13325</name>
</gene>
<proteinExistence type="predicted"/>
<evidence type="ECO:0000313" key="2">
    <source>
        <dbReference type="Proteomes" id="UP000664771"/>
    </source>
</evidence>
<comment type="caution">
    <text evidence="1">The sequence shown here is derived from an EMBL/GenBank/DDBJ whole genome shotgun (WGS) entry which is preliminary data.</text>
</comment>
<dbReference type="RefSeq" id="WP_143217304.1">
    <property type="nucleotide sequence ID" value="NZ_JAFVMF010000014.1"/>
</dbReference>
<organism evidence="1 2">
    <name type="scientific">Acetobacter sacchari</name>
    <dbReference type="NCBI Taxonomy" id="2661687"/>
    <lineage>
        <taxon>Bacteria</taxon>
        <taxon>Pseudomonadati</taxon>
        <taxon>Pseudomonadota</taxon>
        <taxon>Alphaproteobacteria</taxon>
        <taxon>Acetobacterales</taxon>
        <taxon>Acetobacteraceae</taxon>
        <taxon>Acetobacter</taxon>
    </lineage>
</organism>
<evidence type="ECO:0000313" key="1">
    <source>
        <dbReference type="EMBL" id="MBO1360768.1"/>
    </source>
</evidence>